<organism evidence="2 3">
    <name type="scientific">Colwellia chukchiensis</name>
    <dbReference type="NCBI Taxonomy" id="641665"/>
    <lineage>
        <taxon>Bacteria</taxon>
        <taxon>Pseudomonadati</taxon>
        <taxon>Pseudomonadota</taxon>
        <taxon>Gammaproteobacteria</taxon>
        <taxon>Alteromonadales</taxon>
        <taxon>Colwelliaceae</taxon>
        <taxon>Colwellia</taxon>
    </lineage>
</organism>
<dbReference type="Proteomes" id="UP000199297">
    <property type="component" value="Unassembled WGS sequence"/>
</dbReference>
<dbReference type="RefSeq" id="WP_085285989.1">
    <property type="nucleotide sequence ID" value="NZ_FOBI01000022.1"/>
</dbReference>
<dbReference type="OrthoDB" id="5903630at2"/>
<keyword evidence="3" id="KW-1185">Reference proteome</keyword>
<gene>
    <name evidence="2" type="ORF">SAMN05216262_1229</name>
</gene>
<reference evidence="3" key="1">
    <citation type="submission" date="2016-10" db="EMBL/GenBank/DDBJ databases">
        <authorList>
            <person name="Varghese N."/>
            <person name="Submissions S."/>
        </authorList>
    </citation>
    <scope>NUCLEOTIDE SEQUENCE [LARGE SCALE GENOMIC DNA]</scope>
    <source>
        <strain evidence="3">CGMCC 1.9127</strain>
    </source>
</reference>
<sequence>MFKKSILSSVIFISLATCSQNAFSRTYEMPDNCELDGNTAYDFSISNLEEQIQFGYDIYNDPSASSGDISAHQGWIEQISELINSFDSVKVSAPKHVLRGQTFRAKGEAFLDPYVNIKFSNSEKGYVGTDKTNLETNAYKNMSFSNTYGIGLVWAHRASGLCSSQQVWVQFSPDITINSASDSSGAISASISYDVDKYSKAAKNPSTNVRVELKATSEIYGSVSTKYIYSSILDNNINLSVFPSAGGGPYLVQATVSDGTYSKSYTYGTIFISGPSSPPCQSCQPL</sequence>
<name>A0A1H7SZY2_9GAMM</name>
<proteinExistence type="predicted"/>
<protein>
    <submittedName>
        <fullName evidence="2">Uncharacterized protein</fullName>
    </submittedName>
</protein>
<evidence type="ECO:0000256" key="1">
    <source>
        <dbReference type="SAM" id="SignalP"/>
    </source>
</evidence>
<dbReference type="STRING" id="641665.GCA_002104455_02040"/>
<dbReference type="EMBL" id="FOBI01000022">
    <property type="protein sequence ID" value="SEL78230.1"/>
    <property type="molecule type" value="Genomic_DNA"/>
</dbReference>
<evidence type="ECO:0000313" key="3">
    <source>
        <dbReference type="Proteomes" id="UP000199297"/>
    </source>
</evidence>
<dbReference type="AlphaFoldDB" id="A0A1H7SZY2"/>
<evidence type="ECO:0000313" key="2">
    <source>
        <dbReference type="EMBL" id="SEL78230.1"/>
    </source>
</evidence>
<feature type="signal peptide" evidence="1">
    <location>
        <begin position="1"/>
        <end position="22"/>
    </location>
</feature>
<keyword evidence="1" id="KW-0732">Signal</keyword>
<feature type="chain" id="PRO_5011451534" evidence="1">
    <location>
        <begin position="23"/>
        <end position="286"/>
    </location>
</feature>
<accession>A0A1H7SZY2</accession>